<comment type="caution">
    <text evidence="2">The sequence shown here is derived from an EMBL/GenBank/DDBJ whole genome shotgun (WGS) entry which is preliminary data.</text>
</comment>
<accession>A0AA86MGZ4</accession>
<dbReference type="Proteomes" id="UP000789738">
    <property type="component" value="Unassembled WGS sequence"/>
</dbReference>
<dbReference type="SMART" id="SM00530">
    <property type="entry name" value="HTH_XRE"/>
    <property type="match status" value="1"/>
</dbReference>
<dbReference type="PROSITE" id="PS50943">
    <property type="entry name" value="HTH_CROC1"/>
    <property type="match status" value="1"/>
</dbReference>
<dbReference type="Proteomes" id="UP001189143">
    <property type="component" value="Unassembled WGS sequence"/>
</dbReference>
<organism evidence="2 4">
    <name type="scientific">Clostridium neonatale</name>
    <dbReference type="NCBI Taxonomy" id="137838"/>
    <lineage>
        <taxon>Bacteria</taxon>
        <taxon>Bacillati</taxon>
        <taxon>Bacillota</taxon>
        <taxon>Clostridia</taxon>
        <taxon>Eubacteriales</taxon>
        <taxon>Clostridiaceae</taxon>
        <taxon>Clostridium</taxon>
    </lineage>
</organism>
<protein>
    <submittedName>
        <fullName evidence="2">Helix-turn-helix transcriptional regulator</fullName>
    </submittedName>
</protein>
<dbReference type="RefSeq" id="WP_210889563.1">
    <property type="nucleotide sequence ID" value="NZ_CAKJVF010000169.1"/>
</dbReference>
<dbReference type="CDD" id="cd00093">
    <property type="entry name" value="HTH_XRE"/>
    <property type="match status" value="1"/>
</dbReference>
<proteinExistence type="predicted"/>
<feature type="domain" description="HTH cro/C1-type" evidence="1">
    <location>
        <begin position="36"/>
        <end position="89"/>
    </location>
</feature>
<dbReference type="InterPro" id="IPR001387">
    <property type="entry name" value="Cro/C1-type_HTH"/>
</dbReference>
<evidence type="ECO:0000313" key="2">
    <source>
        <dbReference type="EMBL" id="CAG9701610.1"/>
    </source>
</evidence>
<gene>
    <name evidence="3" type="ORF">CNEO2_1730001</name>
    <name evidence="2" type="ORF">CNEO_10144</name>
</gene>
<dbReference type="GO" id="GO:0003677">
    <property type="term" value="F:DNA binding"/>
    <property type="evidence" value="ECO:0007669"/>
    <property type="project" value="InterPro"/>
</dbReference>
<dbReference type="Pfam" id="PF01381">
    <property type="entry name" value="HTH_3"/>
    <property type="match status" value="1"/>
</dbReference>
<evidence type="ECO:0000313" key="4">
    <source>
        <dbReference type="Proteomes" id="UP000789738"/>
    </source>
</evidence>
<dbReference type="EMBL" id="CAKJVE010000001">
    <property type="protein sequence ID" value="CAG9701610.1"/>
    <property type="molecule type" value="Genomic_DNA"/>
</dbReference>
<dbReference type="Gene3D" id="1.10.260.40">
    <property type="entry name" value="lambda repressor-like DNA-binding domains"/>
    <property type="match status" value="1"/>
</dbReference>
<dbReference type="SUPFAM" id="SSF47413">
    <property type="entry name" value="lambda repressor-like DNA-binding domains"/>
    <property type="match status" value="1"/>
</dbReference>
<dbReference type="AlphaFoldDB" id="A0AA86MGZ4"/>
<sequence>MENVKAELRSMLGEFDINLNKLLYSDLPEDTFANRITKAKLMADISQEKLYKAVGLSRTTINELEAGYRDTPTKDTLLKLLTVLDRNILCDDYCKFILDQENIINQLISTYGIKELSNRINVHRSTIERWRDGKNQIKRNYYNLLKECFPIGKVTKVTKKN</sequence>
<dbReference type="InterPro" id="IPR010982">
    <property type="entry name" value="Lambda_DNA-bd_dom_sf"/>
</dbReference>
<evidence type="ECO:0000259" key="1">
    <source>
        <dbReference type="PROSITE" id="PS50943"/>
    </source>
</evidence>
<reference evidence="2" key="1">
    <citation type="submission" date="2021-10" db="EMBL/GenBank/DDBJ databases">
        <authorList>
            <person name="Mesa V."/>
        </authorList>
    </citation>
    <scope>NUCLEOTIDE SEQUENCE</scope>
    <source>
        <strain evidence="2">CC3_PB</strain>
    </source>
</reference>
<evidence type="ECO:0000313" key="3">
    <source>
        <dbReference type="EMBL" id="CAI3547887.1"/>
    </source>
</evidence>
<name>A0AA86MGZ4_9CLOT</name>
<dbReference type="EMBL" id="CAMTCP010000081">
    <property type="protein sequence ID" value="CAI3547887.1"/>
    <property type="molecule type" value="Genomic_DNA"/>
</dbReference>
<reference evidence="3" key="2">
    <citation type="submission" date="2022-10" db="EMBL/GenBank/DDBJ databases">
        <authorList>
            <person name="Aires J."/>
            <person name="Mesa V."/>
        </authorList>
    </citation>
    <scope>NUCLEOTIDE SEQUENCE</scope>
    <source>
        <strain evidence="3">Clostridium neonatale JD116</strain>
    </source>
</reference>